<feature type="transmembrane region" description="Helical" evidence="1">
    <location>
        <begin position="6"/>
        <end position="21"/>
    </location>
</feature>
<comment type="caution">
    <text evidence="2">The sequence shown here is derived from an EMBL/GenBank/DDBJ whole genome shotgun (WGS) entry which is preliminary data.</text>
</comment>
<reference evidence="2 3" key="1">
    <citation type="submission" date="2017-12" db="EMBL/GenBank/DDBJ databases">
        <authorList>
            <person name="Hurst M.R.H."/>
        </authorList>
    </citation>
    <scope>NUCLEOTIDE SEQUENCE [LARGE SCALE GENOMIC DNA]</scope>
    <source>
        <strain evidence="2 3">SY-3-19</strain>
    </source>
</reference>
<evidence type="ECO:0000313" key="3">
    <source>
        <dbReference type="Proteomes" id="UP000239504"/>
    </source>
</evidence>
<feature type="transmembrane region" description="Helical" evidence="1">
    <location>
        <begin position="51"/>
        <end position="68"/>
    </location>
</feature>
<dbReference type="Proteomes" id="UP000239504">
    <property type="component" value="Unassembled WGS sequence"/>
</dbReference>
<dbReference type="RefSeq" id="WP_104829286.1">
    <property type="nucleotide sequence ID" value="NZ_PJCH01000005.1"/>
</dbReference>
<dbReference type="InterPro" id="IPR054655">
    <property type="entry name" value="XrtV-like"/>
</dbReference>
<protein>
    <submittedName>
        <fullName evidence="2">Uncharacterized protein</fullName>
    </submittedName>
</protein>
<proteinExistence type="predicted"/>
<name>A0A2S7K6D9_9PROT</name>
<dbReference type="EMBL" id="PJCH01000005">
    <property type="protein sequence ID" value="PQA88041.1"/>
    <property type="molecule type" value="Genomic_DNA"/>
</dbReference>
<keyword evidence="1" id="KW-0472">Membrane</keyword>
<evidence type="ECO:0000313" key="2">
    <source>
        <dbReference type="EMBL" id="PQA88041.1"/>
    </source>
</evidence>
<dbReference type="AlphaFoldDB" id="A0A2S7K6D9"/>
<organism evidence="2 3">
    <name type="scientific">Hyphococcus luteus</name>
    <dbReference type="NCBI Taxonomy" id="2058213"/>
    <lineage>
        <taxon>Bacteria</taxon>
        <taxon>Pseudomonadati</taxon>
        <taxon>Pseudomonadota</taxon>
        <taxon>Alphaproteobacteria</taxon>
        <taxon>Parvularculales</taxon>
        <taxon>Parvularculaceae</taxon>
        <taxon>Hyphococcus</taxon>
    </lineage>
</organism>
<keyword evidence="1" id="KW-0812">Transmembrane</keyword>
<accession>A0A2S7K6D9</accession>
<keyword evidence="3" id="KW-1185">Reference proteome</keyword>
<sequence>MFDLLSATLFIATAGLFLLRIRHERPPLAPYLVVALVCLVGAWLGNHGGGVAAVALLIAASFLTLHLASQPYSEDSEESL</sequence>
<dbReference type="NCBIfam" id="NF045607">
    <property type="entry name" value="exo_Victor_syst"/>
    <property type="match status" value="1"/>
</dbReference>
<evidence type="ECO:0000256" key="1">
    <source>
        <dbReference type="SAM" id="Phobius"/>
    </source>
</evidence>
<keyword evidence="1" id="KW-1133">Transmembrane helix</keyword>
<gene>
    <name evidence="2" type="ORF">CW354_06825</name>
</gene>
<feature type="transmembrane region" description="Helical" evidence="1">
    <location>
        <begin position="28"/>
        <end position="45"/>
    </location>
</feature>